<comment type="caution">
    <text evidence="2">The sequence shown here is derived from an EMBL/GenBank/DDBJ whole genome shotgun (WGS) entry which is preliminary data.</text>
</comment>
<proteinExistence type="predicted"/>
<gene>
    <name evidence="2" type="ORF">GCM10022254_57020</name>
</gene>
<sequence length="102" mass="11361">MKEDRRTYWVGRGMGRVRRARPGWLRLRLGPRRAFGTRLTRRPAVVVPDLRVALAAVTAGAGITVLPTYLCTTELDDGVRPAPDYKSKTARTKRTSSLVSLP</sequence>
<accession>A0ABP8CGB7</accession>
<keyword evidence="3" id="KW-1185">Reference proteome</keyword>
<dbReference type="EMBL" id="BAABAS010000020">
    <property type="protein sequence ID" value="GAA4238951.1"/>
    <property type="molecule type" value="Genomic_DNA"/>
</dbReference>
<protein>
    <recommendedName>
        <fullName evidence="4">LysR substrate-binding domain-containing protein</fullName>
    </recommendedName>
</protein>
<reference evidence="3" key="1">
    <citation type="journal article" date="2019" name="Int. J. Syst. Evol. Microbiol.">
        <title>The Global Catalogue of Microorganisms (GCM) 10K type strain sequencing project: providing services to taxonomists for standard genome sequencing and annotation.</title>
        <authorList>
            <consortium name="The Broad Institute Genomics Platform"/>
            <consortium name="The Broad Institute Genome Sequencing Center for Infectious Disease"/>
            <person name="Wu L."/>
            <person name="Ma J."/>
        </authorList>
    </citation>
    <scope>NUCLEOTIDE SEQUENCE [LARGE SCALE GENOMIC DNA]</scope>
    <source>
        <strain evidence="3">JCM 17440</strain>
    </source>
</reference>
<evidence type="ECO:0000256" key="1">
    <source>
        <dbReference type="SAM" id="MobiDB-lite"/>
    </source>
</evidence>
<dbReference type="SUPFAM" id="SSF53850">
    <property type="entry name" value="Periplasmic binding protein-like II"/>
    <property type="match status" value="1"/>
</dbReference>
<evidence type="ECO:0000313" key="2">
    <source>
        <dbReference type="EMBL" id="GAA4238951.1"/>
    </source>
</evidence>
<evidence type="ECO:0000313" key="3">
    <source>
        <dbReference type="Proteomes" id="UP001501710"/>
    </source>
</evidence>
<dbReference type="Gene3D" id="3.40.190.290">
    <property type="match status" value="1"/>
</dbReference>
<name>A0ABP8CGB7_9ACTN</name>
<feature type="region of interest" description="Disordered" evidence="1">
    <location>
        <begin position="80"/>
        <end position="102"/>
    </location>
</feature>
<dbReference type="Proteomes" id="UP001501710">
    <property type="component" value="Unassembled WGS sequence"/>
</dbReference>
<organism evidence="2 3">
    <name type="scientific">Actinomadura meridiana</name>
    <dbReference type="NCBI Taxonomy" id="559626"/>
    <lineage>
        <taxon>Bacteria</taxon>
        <taxon>Bacillati</taxon>
        <taxon>Actinomycetota</taxon>
        <taxon>Actinomycetes</taxon>
        <taxon>Streptosporangiales</taxon>
        <taxon>Thermomonosporaceae</taxon>
        <taxon>Actinomadura</taxon>
    </lineage>
</organism>
<evidence type="ECO:0008006" key="4">
    <source>
        <dbReference type="Google" id="ProtNLM"/>
    </source>
</evidence>